<reference evidence="1" key="1">
    <citation type="submission" date="2020-03" db="EMBL/GenBank/DDBJ databases">
        <authorList>
            <person name="Guo F."/>
        </authorList>
    </citation>
    <scope>NUCLEOTIDE SEQUENCE</scope>
    <source>
        <strain evidence="1">JCM 30134</strain>
    </source>
</reference>
<evidence type="ECO:0000313" key="2">
    <source>
        <dbReference type="Proteomes" id="UP000787472"/>
    </source>
</evidence>
<sequence length="131" mass="15046">MEKKLVKSKLNDSFIYSEFEYSIKPPWTLKITVANTFDFSCVAADLFEAFVKARKEASKINLYFLCNGARENVYPSPMMKSMAGGAIAYTLTIGQQARRNDTVKVFEETEEEIASVEGQRQFYERWLTSLQ</sequence>
<gene>
    <name evidence="1" type="ORF">G8770_08695</name>
</gene>
<organism evidence="1 2">
    <name type="scientific">Pseudomaricurvus hydrocarbonicus</name>
    <dbReference type="NCBI Taxonomy" id="1470433"/>
    <lineage>
        <taxon>Bacteria</taxon>
        <taxon>Pseudomonadati</taxon>
        <taxon>Pseudomonadota</taxon>
        <taxon>Gammaproteobacteria</taxon>
        <taxon>Cellvibrionales</taxon>
        <taxon>Cellvibrionaceae</taxon>
        <taxon>Pseudomaricurvus</taxon>
    </lineage>
</organism>
<keyword evidence="2" id="KW-1185">Reference proteome</keyword>
<dbReference type="RefSeq" id="WP_167184806.1">
    <property type="nucleotide sequence ID" value="NZ_JAAONZ010000004.1"/>
</dbReference>
<evidence type="ECO:0000313" key="1">
    <source>
        <dbReference type="EMBL" id="NHO65616.1"/>
    </source>
</evidence>
<comment type="caution">
    <text evidence="1">The sequence shown here is derived from an EMBL/GenBank/DDBJ whole genome shotgun (WGS) entry which is preliminary data.</text>
</comment>
<accession>A0A9E5MH77</accession>
<dbReference type="Proteomes" id="UP000787472">
    <property type="component" value="Unassembled WGS sequence"/>
</dbReference>
<dbReference type="AlphaFoldDB" id="A0A9E5MH77"/>
<dbReference type="EMBL" id="JAAONZ010000004">
    <property type="protein sequence ID" value="NHO65616.1"/>
    <property type="molecule type" value="Genomic_DNA"/>
</dbReference>
<proteinExistence type="predicted"/>
<name>A0A9E5MH77_9GAMM</name>
<protein>
    <submittedName>
        <fullName evidence="1">Uncharacterized protein</fullName>
    </submittedName>
</protein>